<dbReference type="EMBL" id="AJ504999">
    <property type="protein sequence ID" value="CAD44554.1"/>
    <property type="molecule type" value="Genomic_DNA"/>
</dbReference>
<protein>
    <submittedName>
        <fullName evidence="1">Uncharacterized protein</fullName>
    </submittedName>
</protein>
<name>Q8KM77_9MOLU</name>
<accession>Q8KM77</accession>
<organism evidence="1">
    <name type="scientific">Mycoplasma suis</name>
    <dbReference type="NCBI Taxonomy" id="57372"/>
    <lineage>
        <taxon>Bacteria</taxon>
        <taxon>Bacillati</taxon>
        <taxon>Mycoplasmatota</taxon>
        <taxon>Mollicutes</taxon>
        <taxon>Mycoplasmataceae</taxon>
        <taxon>Mycoplasma</taxon>
    </lineage>
</organism>
<evidence type="ECO:0000313" key="1">
    <source>
        <dbReference type="EMBL" id="CAD44554.1"/>
    </source>
</evidence>
<sequence>MKSGVSLPLPVDSVCGWVATLETHGGGRGDWHPRGSRGRRLSSLLRARAENQVAWLQPI</sequence>
<proteinExistence type="predicted"/>
<reference evidence="1" key="1">
    <citation type="submission" date="2002-08" db="EMBL/GenBank/DDBJ databases">
        <title>Purification and analysis of Mycoplasma suis (Eperythrozoon suis) DNA from porcine blood.</title>
        <authorList>
            <person name="Hoelzle L.E."/>
            <person name="Adelt D."/>
            <person name="Hoelzle K."/>
            <person name="Heinritzi K."/>
            <person name="Wittenbrink M.M."/>
        </authorList>
    </citation>
    <scope>NUCLEOTIDE SEQUENCE</scope>
    <source>
        <strain evidence="1">54/96</strain>
    </source>
</reference>
<dbReference type="AlphaFoldDB" id="Q8KM77"/>